<evidence type="ECO:0000313" key="2">
    <source>
        <dbReference type="EMBL" id="ESL03024.1"/>
    </source>
</evidence>
<accession>V2XLG3</accession>
<keyword evidence="1" id="KW-0812">Transmembrane</keyword>
<gene>
    <name evidence="2" type="ORF">GCWU0000282_001897</name>
</gene>
<proteinExistence type="predicted"/>
<feature type="transmembrane region" description="Helical" evidence="1">
    <location>
        <begin position="31"/>
        <end position="56"/>
    </location>
</feature>
<keyword evidence="1" id="KW-0472">Membrane</keyword>
<evidence type="ECO:0008006" key="4">
    <source>
        <dbReference type="Google" id="ProtNLM"/>
    </source>
</evidence>
<dbReference type="Proteomes" id="UP000018227">
    <property type="component" value="Unassembled WGS sequence"/>
</dbReference>
<dbReference type="eggNOG" id="ENOG503344Q">
    <property type="taxonomic scope" value="Bacteria"/>
</dbReference>
<feature type="transmembrane region" description="Helical" evidence="1">
    <location>
        <begin position="76"/>
        <end position="94"/>
    </location>
</feature>
<dbReference type="Pfam" id="PF14387">
    <property type="entry name" value="DUF4418"/>
    <property type="match status" value="1"/>
</dbReference>
<comment type="caution">
    <text evidence="2">The sequence shown here is derived from an EMBL/GenBank/DDBJ whole genome shotgun (WGS) entry which is preliminary data.</text>
</comment>
<dbReference type="AlphaFoldDB" id="V2XLG3"/>
<dbReference type="HOGENOM" id="CLU_134846_1_0_9"/>
<protein>
    <recommendedName>
        <fullName evidence="4">DUF4418 domain-containing protein</fullName>
    </recommendedName>
</protein>
<sequence>MALRVKYKTDSITRNKNNQNRRVFMEKQKKLPMLLSVILLALSLCLTFGVKFVFHACPMMGHEMGKVMPCHWAERAVFTTGVVLVVMSLLLFVFKNKGEKAAISACMVPVTIAAMLFPQTIINLCMKPDMMCRTHMRPGVIGVTAVLIVVECISIIINLKKDK</sequence>
<feature type="transmembrane region" description="Helical" evidence="1">
    <location>
        <begin position="101"/>
        <end position="119"/>
    </location>
</feature>
<organism evidence="2 3">
    <name type="scientific">Catonella morbi ATCC 51271</name>
    <dbReference type="NCBI Taxonomy" id="592026"/>
    <lineage>
        <taxon>Bacteria</taxon>
        <taxon>Bacillati</taxon>
        <taxon>Bacillota</taxon>
        <taxon>Clostridia</taxon>
        <taxon>Lachnospirales</taxon>
        <taxon>Lachnospiraceae</taxon>
        <taxon>Catonella</taxon>
    </lineage>
</organism>
<feature type="transmembrane region" description="Helical" evidence="1">
    <location>
        <begin position="139"/>
        <end position="159"/>
    </location>
</feature>
<reference evidence="2 3" key="1">
    <citation type="submission" date="2013-06" db="EMBL/GenBank/DDBJ databases">
        <authorList>
            <person name="Weinstock G."/>
            <person name="Sodergren E."/>
            <person name="Clifton S."/>
            <person name="Fulton L."/>
            <person name="Fulton B."/>
            <person name="Courtney L."/>
            <person name="Fronick C."/>
            <person name="Harrison M."/>
            <person name="Strong C."/>
            <person name="Farmer C."/>
            <person name="Delahaunty K."/>
            <person name="Markovic C."/>
            <person name="Hall O."/>
            <person name="Minx P."/>
            <person name="Tomlinson C."/>
            <person name="Mitreva M."/>
            <person name="Nelson J."/>
            <person name="Hou S."/>
            <person name="Wollam A."/>
            <person name="Pepin K.H."/>
            <person name="Johnson M."/>
            <person name="Bhonagiri V."/>
            <person name="Nash W.E."/>
            <person name="Warren W."/>
            <person name="Chinwalla A."/>
            <person name="Mardis E.R."/>
            <person name="Wilson R.K."/>
        </authorList>
    </citation>
    <scope>NUCLEOTIDE SEQUENCE [LARGE SCALE GENOMIC DNA]</scope>
    <source>
        <strain evidence="2 3">ATCC 51271</strain>
    </source>
</reference>
<evidence type="ECO:0000256" key="1">
    <source>
        <dbReference type="SAM" id="Phobius"/>
    </source>
</evidence>
<dbReference type="OrthoDB" id="3239888at2"/>
<dbReference type="InterPro" id="IPR025531">
    <property type="entry name" value="DUF4418"/>
</dbReference>
<keyword evidence="1" id="KW-1133">Transmembrane helix</keyword>
<dbReference type="STRING" id="592026.GCWU0000282_001897"/>
<dbReference type="EMBL" id="ACIL03000013">
    <property type="protein sequence ID" value="ESL03024.1"/>
    <property type="molecule type" value="Genomic_DNA"/>
</dbReference>
<evidence type="ECO:0000313" key="3">
    <source>
        <dbReference type="Proteomes" id="UP000018227"/>
    </source>
</evidence>
<keyword evidence="3" id="KW-1185">Reference proteome</keyword>
<name>V2XLG3_9FIRM</name>